<accession>A0A8G1QX00</accession>
<dbReference type="SUPFAM" id="SSF48403">
    <property type="entry name" value="Ankyrin repeat"/>
    <property type="match status" value="2"/>
</dbReference>
<keyword evidence="1" id="KW-0677">Repeat</keyword>
<name>A0A8G1QX00_9EURO</name>
<organism evidence="5 6">
    <name type="scientific">Aspergillus piperis CBS 112811</name>
    <dbReference type="NCBI Taxonomy" id="1448313"/>
    <lineage>
        <taxon>Eukaryota</taxon>
        <taxon>Fungi</taxon>
        <taxon>Dikarya</taxon>
        <taxon>Ascomycota</taxon>
        <taxon>Pezizomycotina</taxon>
        <taxon>Eurotiomycetes</taxon>
        <taxon>Eurotiomycetidae</taxon>
        <taxon>Eurotiales</taxon>
        <taxon>Aspergillaceae</taxon>
        <taxon>Aspergillus</taxon>
        <taxon>Aspergillus subgen. Circumdati</taxon>
    </lineage>
</organism>
<dbReference type="PANTHER" id="PTHR10039:SF10">
    <property type="entry name" value="NACHT DOMAIN-CONTAINING PROTEIN"/>
    <property type="match status" value="1"/>
</dbReference>
<dbReference type="InterPro" id="IPR027417">
    <property type="entry name" value="P-loop_NTPase"/>
</dbReference>
<dbReference type="PROSITE" id="PS50088">
    <property type="entry name" value="ANK_REPEAT"/>
    <property type="match status" value="1"/>
</dbReference>
<gene>
    <name evidence="5" type="ORF">BO85DRAFT_470577</name>
</gene>
<dbReference type="InterPro" id="IPR056884">
    <property type="entry name" value="NPHP3-like_N"/>
</dbReference>
<dbReference type="Pfam" id="PF12796">
    <property type="entry name" value="Ank_2"/>
    <property type="match status" value="3"/>
</dbReference>
<feature type="domain" description="GPI inositol-deacylase winged helix" evidence="3">
    <location>
        <begin position="539"/>
        <end position="621"/>
    </location>
</feature>
<dbReference type="InterPro" id="IPR036770">
    <property type="entry name" value="Ankyrin_rpt-contain_sf"/>
</dbReference>
<dbReference type="PROSITE" id="PS50297">
    <property type="entry name" value="ANK_REP_REGION"/>
    <property type="match status" value="1"/>
</dbReference>
<dbReference type="Gene3D" id="3.40.50.300">
    <property type="entry name" value="P-loop containing nucleotide triphosphate hydrolases"/>
    <property type="match status" value="1"/>
</dbReference>
<dbReference type="SMART" id="SM00248">
    <property type="entry name" value="ANK"/>
    <property type="match status" value="11"/>
</dbReference>
<dbReference type="Pfam" id="PF00023">
    <property type="entry name" value="Ank"/>
    <property type="match status" value="2"/>
</dbReference>
<dbReference type="Pfam" id="PF22939">
    <property type="entry name" value="WHD_GPIID"/>
    <property type="match status" value="1"/>
</dbReference>
<dbReference type="InterPro" id="IPR002110">
    <property type="entry name" value="Ankyrin_rpt"/>
</dbReference>
<dbReference type="Gene3D" id="1.25.40.20">
    <property type="entry name" value="Ankyrin repeat-containing domain"/>
    <property type="match status" value="4"/>
</dbReference>
<reference evidence="5 6" key="1">
    <citation type="submission" date="2018-02" db="EMBL/GenBank/DDBJ databases">
        <title>The genomes of Aspergillus section Nigri reveals drivers in fungal speciation.</title>
        <authorList>
            <consortium name="DOE Joint Genome Institute"/>
            <person name="Vesth T.C."/>
            <person name="Nybo J."/>
            <person name="Theobald S."/>
            <person name="Brandl J."/>
            <person name="Frisvad J.C."/>
            <person name="Nielsen K.F."/>
            <person name="Lyhne E.K."/>
            <person name="Kogle M.E."/>
            <person name="Kuo A."/>
            <person name="Riley R."/>
            <person name="Clum A."/>
            <person name="Nolan M."/>
            <person name="Lipzen A."/>
            <person name="Salamov A."/>
            <person name="Henrissat B."/>
            <person name="Wiebenga A."/>
            <person name="De vries R.P."/>
            <person name="Grigoriev I.V."/>
            <person name="Mortensen U.H."/>
            <person name="Andersen M.R."/>
            <person name="Baker S.E."/>
        </authorList>
    </citation>
    <scope>NUCLEOTIDE SEQUENCE [LARGE SCALE GENOMIC DNA]</scope>
    <source>
        <strain evidence="5 6">CBS 112811</strain>
    </source>
</reference>
<evidence type="ECO:0000313" key="5">
    <source>
        <dbReference type="EMBL" id="RAH55239.1"/>
    </source>
</evidence>
<dbReference type="PANTHER" id="PTHR10039">
    <property type="entry name" value="AMELOGENIN"/>
    <property type="match status" value="1"/>
</dbReference>
<sequence length="1255" mass="138259">MMATALTKAARLKPEVRLGQAISEFQADCSSREKATLRSYQAAGIPPSIRDVMQLTAEINRSAGLQGRCFGSRLTNILQAVQEFAALGDIVLGASQSLLACGIWALSIVKYSTYFEQLSDMLMAVGRSAPRYQLMGAVYPKSQRLGTSMLEYFITVVQLCHHVMKLSRKTAFGQWASTLTASLKGYQSDLELWATAIKEEVNLLMVQQLSLEAEDNSWFRSQITKRFESQSYARKLRVRQRVMDACSTYDYEQDWKRIRKLGTTTILETSAVYKHCKAPQDPQGLRSRTLVCIGKLGSGKSVVLANMVDDLNLDVRRKAVVAYFFCQHDSTQSLAPKTVIGSLARQLLQSANDFDAARDFLRDKRSLEVDDIVTLLKHLLPTQFEAFFVLDGLMHCDAEARQVILTSLLEIQEFIKLSLCVSVRPEPAGSLQELNQLPNRQFLSVEDNKSDIDAFINTELERCLKAEKLVINDPALILEIRDSLSQGAQGMFLWASLQIEALCLERTDADVRDAIANLPKDLSALYTTILRKSSVSGATYQSKILDLVAIACRPLTTEEMTEALGVIPWKTSWDPARRLNDMHATLSCCGSLLTVDEESSSIRVVHHSVKTYLFDQTGGGLDANRANQTMAEIIVTYLNYDVFSRHSSSVTAAVSFALKLLRLRKSNDKDVGYSLMQYLKASRATDMEWWQEHIWCLDPDTPNLHKLLINLLEAHGYDKPDSFGQTPLSHACQWGSLGLVDWLLVHGALHTDDLSGHSPLFWAINGRHIAVVESLLQSAVSPLTSAILMRDVEMTKCFLGCDRVDRNQRDPDGYTPLIAATLLNFVQAIPMFLSGPHTDIFAVAPSGDSAFHIAAANQSHTKVFNLLFEQARLEEKGSQSVLTANTKGKTPLWLAAANGNLEVIQSVCQYQNINLDVPNPRYIGIVICLANTSRVDINHLDKAGLSALWAAVFNDHEDVVQAMITMKGLDPDRSGVGAGTPLETAILMGKVNINRQAQDDMTPLQLAAHEGCEEIVAMLVSNRRIIHNRRGHHGVTPLWTAASRGHRIDLNFPRMHGDTALGIAAFKGHVEVVQILISTGQVDLNRKDQNGTTPLWAAADNGHTKIVNILASTDGVDVECPNATGTTPLWRAASKGYYHIVQALVNTGRVDINSVDVDGTAPLFSIDIGVDLNGTSPVYNSHTEQTPLWIASSCPGIQLNQRDREGYTPLGIAAKMGHASIVAILASIPGVELFQIARQAGHEAVVNVLKSLDHT</sequence>
<evidence type="ECO:0000313" key="6">
    <source>
        <dbReference type="Proteomes" id="UP000249526"/>
    </source>
</evidence>
<dbReference type="AlphaFoldDB" id="A0A8G1QX00"/>
<dbReference type="GeneID" id="37165811"/>
<evidence type="ECO:0000256" key="2">
    <source>
        <dbReference type="PROSITE-ProRule" id="PRU00023"/>
    </source>
</evidence>
<dbReference type="EMBL" id="KZ825069">
    <property type="protein sequence ID" value="RAH55239.1"/>
    <property type="molecule type" value="Genomic_DNA"/>
</dbReference>
<keyword evidence="2" id="KW-0040">ANK repeat</keyword>
<protein>
    <submittedName>
        <fullName evidence="5">NACHT domain protein</fullName>
    </submittedName>
</protein>
<feature type="repeat" description="ANK" evidence="2">
    <location>
        <begin position="1056"/>
        <end position="1080"/>
    </location>
</feature>
<proteinExistence type="predicted"/>
<evidence type="ECO:0000259" key="3">
    <source>
        <dbReference type="Pfam" id="PF22939"/>
    </source>
</evidence>
<keyword evidence="6" id="KW-1185">Reference proteome</keyword>
<evidence type="ECO:0000256" key="1">
    <source>
        <dbReference type="ARBA" id="ARBA00022737"/>
    </source>
</evidence>
<evidence type="ECO:0000259" key="4">
    <source>
        <dbReference type="Pfam" id="PF24883"/>
    </source>
</evidence>
<dbReference type="InterPro" id="IPR054471">
    <property type="entry name" value="GPIID_WHD"/>
</dbReference>
<feature type="domain" description="Nephrocystin 3-like N-terminal" evidence="4">
    <location>
        <begin position="286"/>
        <end position="421"/>
    </location>
</feature>
<dbReference type="Proteomes" id="UP000249526">
    <property type="component" value="Unassembled WGS sequence"/>
</dbReference>
<dbReference type="Pfam" id="PF24883">
    <property type="entry name" value="NPHP3_N"/>
    <property type="match status" value="1"/>
</dbReference>
<dbReference type="RefSeq" id="XP_025513161.1">
    <property type="nucleotide sequence ID" value="XM_025662409.1"/>
</dbReference>